<sequence>MWLLLSIILIVFCVKFFIKALPYVLIGIALAYAFIYWWISLIVIALLMAYFINRAKKQ</sequence>
<proteinExistence type="predicted"/>
<accession>Q6A1Z5</accession>
<evidence type="ECO:0000256" key="1">
    <source>
        <dbReference type="SAM" id="Phobius"/>
    </source>
</evidence>
<evidence type="ECO:0000313" key="2">
    <source>
        <dbReference type="EMBL" id="CAF32680.1"/>
    </source>
</evidence>
<protein>
    <submittedName>
        <fullName evidence="2">Uncharacterized protein</fullName>
    </submittedName>
</protein>
<organism evidence="2">
    <name type="scientific">Oenococcus phage fOg30</name>
    <dbReference type="NCBI Taxonomy" id="264987"/>
    <lineage>
        <taxon>Viruses</taxon>
        <taxon>Duplodnaviria</taxon>
        <taxon>Heunggongvirae</taxon>
        <taxon>Uroviricota</taxon>
        <taxon>Caudoviricetes</taxon>
    </lineage>
</organism>
<keyword evidence="1" id="KW-1133">Transmembrane helix</keyword>
<dbReference type="EMBL" id="AJ629110">
    <property type="protein sequence ID" value="CAF32680.1"/>
    <property type="molecule type" value="Genomic_DNA"/>
</dbReference>
<reference evidence="2" key="1">
    <citation type="journal article" date="2004" name="Virology">
        <title>Diversity in the lysis-integration region of oenophage genomes and evidence for multiple tRNA loci, as targets for prophage integration in Oenococcus oeni.</title>
        <authorList>
            <person name="Sao-Jose C."/>
            <person name="Santos S."/>
            <person name="Nascimento J."/>
            <person name="Brito-Madurro A.G."/>
            <person name="Parreira R."/>
            <person name="Santos M.A."/>
        </authorList>
    </citation>
    <scope>NUCLEOTIDE SEQUENCE</scope>
</reference>
<keyword evidence="1" id="KW-0812">Transmembrane</keyword>
<keyword evidence="1" id="KW-0472">Membrane</keyword>
<name>Q6A1Z5_9CAUD</name>
<feature type="transmembrane region" description="Helical" evidence="1">
    <location>
        <begin position="30"/>
        <end position="52"/>
    </location>
</feature>